<evidence type="ECO:0000256" key="1">
    <source>
        <dbReference type="SAM" id="MobiDB-lite"/>
    </source>
</evidence>
<dbReference type="Proteomes" id="UP001210925">
    <property type="component" value="Unassembled WGS sequence"/>
</dbReference>
<protein>
    <submittedName>
        <fullName evidence="4">Uncharacterized protein</fullName>
    </submittedName>
</protein>
<accession>A0AAD5UGZ2</accession>
<evidence type="ECO:0000256" key="2">
    <source>
        <dbReference type="SAM" id="Phobius"/>
    </source>
</evidence>
<evidence type="ECO:0000256" key="3">
    <source>
        <dbReference type="SAM" id="SignalP"/>
    </source>
</evidence>
<dbReference type="EMBL" id="JADGKB010000039">
    <property type="protein sequence ID" value="KAJ3257389.1"/>
    <property type="molecule type" value="Genomic_DNA"/>
</dbReference>
<comment type="caution">
    <text evidence="4">The sequence shown here is derived from an EMBL/GenBank/DDBJ whole genome shotgun (WGS) entry which is preliminary data.</text>
</comment>
<feature type="transmembrane region" description="Helical" evidence="2">
    <location>
        <begin position="100"/>
        <end position="119"/>
    </location>
</feature>
<gene>
    <name evidence="4" type="ORF">HK103_004609</name>
</gene>
<keyword evidence="3" id="KW-0732">Signal</keyword>
<feature type="region of interest" description="Disordered" evidence="1">
    <location>
        <begin position="27"/>
        <end position="49"/>
    </location>
</feature>
<organism evidence="4 5">
    <name type="scientific">Boothiomyces macroporosus</name>
    <dbReference type="NCBI Taxonomy" id="261099"/>
    <lineage>
        <taxon>Eukaryota</taxon>
        <taxon>Fungi</taxon>
        <taxon>Fungi incertae sedis</taxon>
        <taxon>Chytridiomycota</taxon>
        <taxon>Chytridiomycota incertae sedis</taxon>
        <taxon>Chytridiomycetes</taxon>
        <taxon>Rhizophydiales</taxon>
        <taxon>Terramycetaceae</taxon>
        <taxon>Boothiomyces</taxon>
    </lineage>
</organism>
<evidence type="ECO:0000313" key="4">
    <source>
        <dbReference type="EMBL" id="KAJ3257389.1"/>
    </source>
</evidence>
<keyword evidence="2" id="KW-0812">Transmembrane</keyword>
<keyword evidence="2" id="KW-0472">Membrane</keyword>
<proteinExistence type="predicted"/>
<evidence type="ECO:0000313" key="5">
    <source>
        <dbReference type="Proteomes" id="UP001210925"/>
    </source>
</evidence>
<dbReference type="AlphaFoldDB" id="A0AAD5UGZ2"/>
<feature type="chain" id="PRO_5042185998" evidence="3">
    <location>
        <begin position="21"/>
        <end position="211"/>
    </location>
</feature>
<name>A0AAD5UGZ2_9FUNG</name>
<reference evidence="4" key="1">
    <citation type="submission" date="2020-05" db="EMBL/GenBank/DDBJ databases">
        <title>Phylogenomic resolution of chytrid fungi.</title>
        <authorList>
            <person name="Stajich J.E."/>
            <person name="Amses K."/>
            <person name="Simmons R."/>
            <person name="Seto K."/>
            <person name="Myers J."/>
            <person name="Bonds A."/>
            <person name="Quandt C.A."/>
            <person name="Barry K."/>
            <person name="Liu P."/>
            <person name="Grigoriev I."/>
            <person name="Longcore J.E."/>
            <person name="James T.Y."/>
        </authorList>
    </citation>
    <scope>NUCLEOTIDE SEQUENCE</scope>
    <source>
        <strain evidence="4">PLAUS21</strain>
    </source>
</reference>
<sequence>MKTLHPFLFCILTLCIQLYASPVPQTNSTSDSIGPSDEEGNPYEVWGAGNATSVGNQTDAYTGNPYDLWGPGNITAGNNSDNNNNDNTAVGVDFDNTLQAIFLVAMIGILAIIGVGVFVKYKYSAGSKFKESPDTNIYGVNTPLEAIVKKARRTSMLPLTEREKKEGKSGIVIQPKSSTLSRQYSHSTLDSYADTLADYFETIDRNAKGKN</sequence>
<keyword evidence="2" id="KW-1133">Transmembrane helix</keyword>
<keyword evidence="5" id="KW-1185">Reference proteome</keyword>
<feature type="signal peptide" evidence="3">
    <location>
        <begin position="1"/>
        <end position="20"/>
    </location>
</feature>